<dbReference type="PANTHER" id="PTHR19302:SF70">
    <property type="entry name" value="GAMMA-TUBULIN COMPLEX COMPONENT 6"/>
    <property type="match status" value="1"/>
</dbReference>
<keyword evidence="3 5" id="KW-0493">Microtubule</keyword>
<dbReference type="GO" id="GO:0000930">
    <property type="term" value="C:gamma-tubulin complex"/>
    <property type="evidence" value="ECO:0007669"/>
    <property type="project" value="TreeGrafter"/>
</dbReference>
<dbReference type="Proteomes" id="UP001295794">
    <property type="component" value="Unassembled WGS sequence"/>
</dbReference>
<comment type="similarity">
    <text evidence="1 5">Belongs to the TUBGCP family.</text>
</comment>
<dbReference type="GO" id="GO:0031122">
    <property type="term" value="P:cytoplasmic microtubule organization"/>
    <property type="evidence" value="ECO:0007669"/>
    <property type="project" value="TreeGrafter"/>
</dbReference>
<dbReference type="GO" id="GO:0005816">
    <property type="term" value="C:spindle pole body"/>
    <property type="evidence" value="ECO:0007669"/>
    <property type="project" value="UniProtKB-ARBA"/>
</dbReference>
<dbReference type="GO" id="GO:0007020">
    <property type="term" value="P:microtubule nucleation"/>
    <property type="evidence" value="ECO:0007669"/>
    <property type="project" value="InterPro"/>
</dbReference>
<feature type="domain" description="Gamma tubulin complex component C-terminal" evidence="6">
    <location>
        <begin position="572"/>
        <end position="903"/>
    </location>
</feature>
<dbReference type="GO" id="GO:0005874">
    <property type="term" value="C:microtubule"/>
    <property type="evidence" value="ECO:0007669"/>
    <property type="project" value="UniProtKB-KW"/>
</dbReference>
<keyword evidence="9" id="KW-1185">Reference proteome</keyword>
<organism evidence="8 9">
    <name type="scientific">Mycena citricolor</name>
    <dbReference type="NCBI Taxonomy" id="2018698"/>
    <lineage>
        <taxon>Eukaryota</taxon>
        <taxon>Fungi</taxon>
        <taxon>Dikarya</taxon>
        <taxon>Basidiomycota</taxon>
        <taxon>Agaricomycotina</taxon>
        <taxon>Agaricomycetes</taxon>
        <taxon>Agaricomycetidae</taxon>
        <taxon>Agaricales</taxon>
        <taxon>Marasmiineae</taxon>
        <taxon>Mycenaceae</taxon>
        <taxon>Mycena</taxon>
    </lineage>
</organism>
<evidence type="ECO:0000259" key="7">
    <source>
        <dbReference type="Pfam" id="PF17681"/>
    </source>
</evidence>
<gene>
    <name evidence="8" type="ORF">MYCIT1_LOCUS6304</name>
</gene>
<dbReference type="Pfam" id="PF04130">
    <property type="entry name" value="GCP_C_terminal"/>
    <property type="match status" value="1"/>
</dbReference>
<dbReference type="InterPro" id="IPR007259">
    <property type="entry name" value="GCP"/>
</dbReference>
<protein>
    <recommendedName>
        <fullName evidence="5">Spindle pole body component</fullName>
    </recommendedName>
</protein>
<dbReference type="AlphaFoldDB" id="A0AAD2GZH8"/>
<keyword evidence="2 5" id="KW-0963">Cytoplasm</keyword>
<evidence type="ECO:0000256" key="4">
    <source>
        <dbReference type="ARBA" id="ARBA00023212"/>
    </source>
</evidence>
<accession>A0AAD2GZH8</accession>
<dbReference type="InterPro" id="IPR040457">
    <property type="entry name" value="GCP_C"/>
</dbReference>
<evidence type="ECO:0000313" key="8">
    <source>
        <dbReference type="EMBL" id="CAK5265370.1"/>
    </source>
</evidence>
<evidence type="ECO:0000259" key="6">
    <source>
        <dbReference type="Pfam" id="PF04130"/>
    </source>
</evidence>
<dbReference type="InterPro" id="IPR041470">
    <property type="entry name" value="GCP_N"/>
</dbReference>
<evidence type="ECO:0000256" key="1">
    <source>
        <dbReference type="ARBA" id="ARBA00010337"/>
    </source>
</evidence>
<evidence type="ECO:0000256" key="2">
    <source>
        <dbReference type="ARBA" id="ARBA00022490"/>
    </source>
</evidence>
<dbReference type="GO" id="GO:0051225">
    <property type="term" value="P:spindle assembly"/>
    <property type="evidence" value="ECO:0007669"/>
    <property type="project" value="TreeGrafter"/>
</dbReference>
<dbReference type="GO" id="GO:0051011">
    <property type="term" value="F:microtubule minus-end binding"/>
    <property type="evidence" value="ECO:0007669"/>
    <property type="project" value="TreeGrafter"/>
</dbReference>
<comment type="subcellular location">
    <subcellularLocation>
        <location evidence="5">Cytoplasm</location>
        <location evidence="5">Cytoskeleton</location>
        <location evidence="5">Microtubule organizing center</location>
    </subcellularLocation>
</comment>
<dbReference type="GO" id="GO:0043015">
    <property type="term" value="F:gamma-tubulin binding"/>
    <property type="evidence" value="ECO:0007669"/>
    <property type="project" value="InterPro"/>
</dbReference>
<sequence length="938" mass="104656">MSSLFRLPSLALDDEDFNFQSNATHVLPEWTPQFFIRPMLDKPQNPIIDTLNNQSKRAPSTLQRFTLPTELASLTLDHLAPPLIRPSLPALDEDLLWTKALAASPSGEVVSWDSLTKDHKPESSTGFISEQDPFVFAAARYYVQPYLQDANTIIKYVQQHELLSALKMTVLGLASPLHVWDETSEAFVTLRGEHGEQTILVLDDKDEMASSSYISRFLAIGTLMRRLENFVVGLRSRFSKEGPTIHAFMHTLTTVLVFLRESLSQLPSDASARLALVSIWSRYELYERLLNALADLCGRSVKTPSSKFTFPDPDPISLLSLIYDRLEHHLNHQSSRTVTALMAFLLSRTSREYLDYLARSVGLGPMIVKNNRVVGEQNDQYALDAEDDMDNEDRVDWENVGDESFPTFFPAQLASILPAAQKSLVLLRAAEPDHPLLSIRPTAPVVQWLWAWTDIEDIWNDQWKDLSAGTSAEALPAQDDSPVTGLAAQFRVFDLEPGAHLLKSHDSAVSVADLQAFMAAFPENLPPITPTLGHLTTLVFEPLMKHASALSGALLTHFLIPTASVQIDSQVELLSAYLLLGKPAFRSRVSAALFSDAEGREPGELGPVSVRGIGRNRAEAPVQSKWPVGLSFSLLERQVWPPVGADLSFFLRTVIVDSFEASVQDTPQSFWIEAERRLGFAIRDLPVVPGHDQWMNPMAIEALDFLYMDYKAPHPMDIVITQDVLSKYQRMFTYLLRIIRVEHAIAAVFRMTRLPARPIFQTLVKPHRVLLHFRFIAHKFVSCISAYVLDTAIRGNLDPFLARLSPDYPEAKRGFGDVFALARMHSSLLDDVLSACLLRSAQRMAGDLLRQALQLVLDFAVLVGERCTGRLEEYQAEPELIALANAFRSKVNALIQALKMLAEKGSGTKDGGPTGGLEAIPHLLELLSEWWTISDDPA</sequence>
<evidence type="ECO:0000313" key="9">
    <source>
        <dbReference type="Proteomes" id="UP001295794"/>
    </source>
</evidence>
<evidence type="ECO:0000256" key="5">
    <source>
        <dbReference type="RuleBase" id="RU363050"/>
    </source>
</evidence>
<dbReference type="InterPro" id="IPR042241">
    <property type="entry name" value="GCP_C_sf"/>
</dbReference>
<comment type="caution">
    <text evidence="8">The sequence shown here is derived from an EMBL/GenBank/DDBJ whole genome shotgun (WGS) entry which is preliminary data.</text>
</comment>
<reference evidence="8" key="1">
    <citation type="submission" date="2023-11" db="EMBL/GenBank/DDBJ databases">
        <authorList>
            <person name="De Vega J J."/>
            <person name="De Vega J J."/>
        </authorList>
    </citation>
    <scope>NUCLEOTIDE SEQUENCE</scope>
</reference>
<proteinExistence type="inferred from homology"/>
<dbReference type="GO" id="GO:0000278">
    <property type="term" value="P:mitotic cell cycle"/>
    <property type="evidence" value="ECO:0007669"/>
    <property type="project" value="TreeGrafter"/>
</dbReference>
<keyword evidence="4 5" id="KW-0206">Cytoskeleton</keyword>
<dbReference type="GO" id="GO:0051321">
    <property type="term" value="P:meiotic cell cycle"/>
    <property type="evidence" value="ECO:0007669"/>
    <property type="project" value="TreeGrafter"/>
</dbReference>
<name>A0AAD2GZH8_9AGAR</name>
<dbReference type="PANTHER" id="PTHR19302">
    <property type="entry name" value="GAMMA TUBULIN COMPLEX PROTEIN"/>
    <property type="match status" value="1"/>
</dbReference>
<dbReference type="Gene3D" id="1.20.120.1900">
    <property type="entry name" value="Gamma-tubulin complex, C-terminal domain"/>
    <property type="match status" value="1"/>
</dbReference>
<dbReference type="Pfam" id="PF17681">
    <property type="entry name" value="GCP_N_terminal"/>
    <property type="match status" value="1"/>
</dbReference>
<dbReference type="GO" id="GO:0000922">
    <property type="term" value="C:spindle pole"/>
    <property type="evidence" value="ECO:0007669"/>
    <property type="project" value="InterPro"/>
</dbReference>
<dbReference type="EMBL" id="CAVNYO010000087">
    <property type="protein sequence ID" value="CAK5265370.1"/>
    <property type="molecule type" value="Genomic_DNA"/>
</dbReference>
<feature type="domain" description="Gamma tubulin complex component protein N-terminal" evidence="7">
    <location>
        <begin position="209"/>
        <end position="431"/>
    </location>
</feature>
<evidence type="ECO:0000256" key="3">
    <source>
        <dbReference type="ARBA" id="ARBA00022701"/>
    </source>
</evidence>